<gene>
    <name evidence="2" type="ORF">FRUB_01735</name>
</gene>
<reference evidence="3" key="1">
    <citation type="submission" date="2017-06" db="EMBL/GenBank/DDBJ databases">
        <title>Genome analysis of Fimbriiglobus ruber SP5, the first member of the order Planctomycetales with confirmed chitinolytic capability.</title>
        <authorList>
            <person name="Ravin N.V."/>
            <person name="Rakitin A.L."/>
            <person name="Ivanova A.A."/>
            <person name="Beletsky A.V."/>
            <person name="Kulichevskaya I.S."/>
            <person name="Mardanov A.V."/>
            <person name="Dedysh S.N."/>
        </authorList>
    </citation>
    <scope>NUCLEOTIDE SEQUENCE [LARGE SCALE GENOMIC DNA]</scope>
    <source>
        <strain evidence="3">SP5</strain>
    </source>
</reference>
<dbReference type="Proteomes" id="UP000214646">
    <property type="component" value="Unassembled WGS sequence"/>
</dbReference>
<evidence type="ECO:0000256" key="1">
    <source>
        <dbReference type="SAM" id="MobiDB-lite"/>
    </source>
</evidence>
<evidence type="ECO:0000313" key="3">
    <source>
        <dbReference type="Proteomes" id="UP000214646"/>
    </source>
</evidence>
<dbReference type="EMBL" id="NIDE01000002">
    <property type="protein sequence ID" value="OWK45404.1"/>
    <property type="molecule type" value="Genomic_DNA"/>
</dbReference>
<name>A0A225E0S6_9BACT</name>
<proteinExistence type="predicted"/>
<keyword evidence="3" id="KW-1185">Reference proteome</keyword>
<accession>A0A225E0S6</accession>
<organism evidence="2 3">
    <name type="scientific">Fimbriiglobus ruber</name>
    <dbReference type="NCBI Taxonomy" id="1908690"/>
    <lineage>
        <taxon>Bacteria</taxon>
        <taxon>Pseudomonadati</taxon>
        <taxon>Planctomycetota</taxon>
        <taxon>Planctomycetia</taxon>
        <taxon>Gemmatales</taxon>
        <taxon>Gemmataceae</taxon>
        <taxon>Fimbriiglobus</taxon>
    </lineage>
</organism>
<feature type="region of interest" description="Disordered" evidence="1">
    <location>
        <begin position="110"/>
        <end position="140"/>
    </location>
</feature>
<sequence>MGRSRKDSRRRITVDGVVYRYTVSPDDGFVALIARPDDACGQRLWVKFGYHDDWVPVGGDVHQSAGHRLILPRVVRLAILDGLRRGWNPAVTESGVFRVFDGDSLLPPDEWPRFTHPAQGHVPGEQRHAEPGAAPDRGGR</sequence>
<evidence type="ECO:0000313" key="2">
    <source>
        <dbReference type="EMBL" id="OWK45404.1"/>
    </source>
</evidence>
<protein>
    <submittedName>
        <fullName evidence="2">Uncharacterized protein</fullName>
    </submittedName>
</protein>
<comment type="caution">
    <text evidence="2">The sequence shown here is derived from an EMBL/GenBank/DDBJ whole genome shotgun (WGS) entry which is preliminary data.</text>
</comment>
<dbReference type="AlphaFoldDB" id="A0A225E0S6"/>